<organism evidence="1 2">
    <name type="scientific">Trichomonas vaginalis (strain ATCC PRA-98 / G3)</name>
    <dbReference type="NCBI Taxonomy" id="412133"/>
    <lineage>
        <taxon>Eukaryota</taxon>
        <taxon>Metamonada</taxon>
        <taxon>Parabasalia</taxon>
        <taxon>Trichomonadida</taxon>
        <taxon>Trichomonadidae</taxon>
        <taxon>Trichomonas</taxon>
    </lineage>
</organism>
<dbReference type="AlphaFoldDB" id="A2E3Z8"/>
<dbReference type="InParanoid" id="A2E3Z8"/>
<keyword evidence="2" id="KW-1185">Reference proteome</keyword>
<sequence>MNDFQFMREVDLASRLKELLYSKPDLTEWVQNCSEQLAETGEIDHEQFDFLVDYLCKSDFEIMKEVVSFKKYDKNGEQLMALIFDNQDEFIEEEEEEESDDSVEIDFSTKKTEIHDLPPCLDLNYFIKEQDSKVSKVSNILAVSENVAYYILKFNNWDETKAINSYLTNPTNLLAKISATKRQASENLGLRKRGIGECTNCFI</sequence>
<evidence type="ECO:0000313" key="1">
    <source>
        <dbReference type="EMBL" id="EAY12653.1"/>
    </source>
</evidence>
<dbReference type="RefSeq" id="XP_001324876.1">
    <property type="nucleotide sequence ID" value="XM_001324841.1"/>
</dbReference>
<dbReference type="SMR" id="A2E3Z8"/>
<gene>
    <name evidence="1" type="ORF">TVAG_074810</name>
</gene>
<proteinExistence type="predicted"/>
<dbReference type="Proteomes" id="UP000001542">
    <property type="component" value="Unassembled WGS sequence"/>
</dbReference>
<protein>
    <submittedName>
        <fullName evidence="1">Uncharacterized protein</fullName>
    </submittedName>
</protein>
<reference evidence="1" key="1">
    <citation type="submission" date="2006-10" db="EMBL/GenBank/DDBJ databases">
        <authorList>
            <person name="Amadeo P."/>
            <person name="Zhao Q."/>
            <person name="Wortman J."/>
            <person name="Fraser-Liggett C."/>
            <person name="Carlton J."/>
        </authorList>
    </citation>
    <scope>NUCLEOTIDE SEQUENCE</scope>
    <source>
        <strain evidence="1">G3</strain>
    </source>
</reference>
<accession>A2E3Z8</accession>
<dbReference type="VEuPathDB" id="TrichDB:TVAGG3_0147320"/>
<evidence type="ECO:0000313" key="2">
    <source>
        <dbReference type="Proteomes" id="UP000001542"/>
    </source>
</evidence>
<reference evidence="1" key="2">
    <citation type="journal article" date="2007" name="Science">
        <title>Draft genome sequence of the sexually transmitted pathogen Trichomonas vaginalis.</title>
        <authorList>
            <person name="Carlton J.M."/>
            <person name="Hirt R.P."/>
            <person name="Silva J.C."/>
            <person name="Delcher A.L."/>
            <person name="Schatz M."/>
            <person name="Zhao Q."/>
            <person name="Wortman J.R."/>
            <person name="Bidwell S.L."/>
            <person name="Alsmark U.C.M."/>
            <person name="Besteiro S."/>
            <person name="Sicheritz-Ponten T."/>
            <person name="Noel C.J."/>
            <person name="Dacks J.B."/>
            <person name="Foster P.G."/>
            <person name="Simillion C."/>
            <person name="Van de Peer Y."/>
            <person name="Miranda-Saavedra D."/>
            <person name="Barton G.J."/>
            <person name="Westrop G.D."/>
            <person name="Mueller S."/>
            <person name="Dessi D."/>
            <person name="Fiori P.L."/>
            <person name="Ren Q."/>
            <person name="Paulsen I."/>
            <person name="Zhang H."/>
            <person name="Bastida-Corcuera F.D."/>
            <person name="Simoes-Barbosa A."/>
            <person name="Brown M.T."/>
            <person name="Hayes R.D."/>
            <person name="Mukherjee M."/>
            <person name="Okumura C.Y."/>
            <person name="Schneider R."/>
            <person name="Smith A.J."/>
            <person name="Vanacova S."/>
            <person name="Villalvazo M."/>
            <person name="Haas B.J."/>
            <person name="Pertea M."/>
            <person name="Feldblyum T.V."/>
            <person name="Utterback T.R."/>
            <person name="Shu C.L."/>
            <person name="Osoegawa K."/>
            <person name="de Jong P.J."/>
            <person name="Hrdy I."/>
            <person name="Horvathova L."/>
            <person name="Zubacova Z."/>
            <person name="Dolezal P."/>
            <person name="Malik S.B."/>
            <person name="Logsdon J.M. Jr."/>
            <person name="Henze K."/>
            <person name="Gupta A."/>
            <person name="Wang C.C."/>
            <person name="Dunne R.L."/>
            <person name="Upcroft J.A."/>
            <person name="Upcroft P."/>
            <person name="White O."/>
            <person name="Salzberg S.L."/>
            <person name="Tang P."/>
            <person name="Chiu C.-H."/>
            <person name="Lee Y.-S."/>
            <person name="Embley T.M."/>
            <person name="Coombs G.H."/>
            <person name="Mottram J.C."/>
            <person name="Tachezy J."/>
            <person name="Fraser-Liggett C.M."/>
            <person name="Johnson P.J."/>
        </authorList>
    </citation>
    <scope>NUCLEOTIDE SEQUENCE [LARGE SCALE GENOMIC DNA]</scope>
    <source>
        <strain evidence="1">G3</strain>
    </source>
</reference>
<dbReference type="EMBL" id="DS113298">
    <property type="protein sequence ID" value="EAY12653.1"/>
    <property type="molecule type" value="Genomic_DNA"/>
</dbReference>
<name>A2E3Z8_TRIV3</name>
<dbReference type="KEGG" id="tva:4770620"/>
<dbReference type="VEuPathDB" id="TrichDB:TVAG_074810"/>